<keyword evidence="4" id="KW-1185">Reference proteome</keyword>
<accession>A0ABV7WWS1</accession>
<comment type="subcellular location">
    <subcellularLocation>
        <location evidence="1">Cell inner membrane</location>
        <topology evidence="1">Multi-pass membrane protein</topology>
    </subcellularLocation>
</comment>
<keyword evidence="1 2" id="KW-0472">Membrane</keyword>
<dbReference type="PANTHER" id="PTHR35813:SF1">
    <property type="entry name" value="INNER MEMBRANE PROTEIN YBAN"/>
    <property type="match status" value="1"/>
</dbReference>
<dbReference type="InterPro" id="IPR007401">
    <property type="entry name" value="DUF454"/>
</dbReference>
<sequence length="129" mass="14625">MKWVIFTLGWLCMFLGIAGIVLPILPTTPFILLAATCFAKSSPRFHAWLLANKVFGQLIQNWNQERYIEPAVKRRSLIIIALTFGLSIYIVDPIGLKVMLSIFWIVCTFCVSRLSTIPLSIRQKKAAKL</sequence>
<evidence type="ECO:0000256" key="2">
    <source>
        <dbReference type="SAM" id="Phobius"/>
    </source>
</evidence>
<protein>
    <recommendedName>
        <fullName evidence="1">Inner membrane protein</fullName>
    </recommendedName>
</protein>
<dbReference type="PIRSF" id="PIRSF016789">
    <property type="entry name" value="DUF454"/>
    <property type="match status" value="1"/>
</dbReference>
<feature type="transmembrane region" description="Helical" evidence="2">
    <location>
        <begin position="76"/>
        <end position="96"/>
    </location>
</feature>
<keyword evidence="1" id="KW-0997">Cell inner membrane</keyword>
<evidence type="ECO:0000313" key="4">
    <source>
        <dbReference type="Proteomes" id="UP001595710"/>
    </source>
</evidence>
<organism evidence="3 4">
    <name type="scientific">Reinekea marina</name>
    <dbReference type="NCBI Taxonomy" id="1310421"/>
    <lineage>
        <taxon>Bacteria</taxon>
        <taxon>Pseudomonadati</taxon>
        <taxon>Pseudomonadota</taxon>
        <taxon>Gammaproteobacteria</taxon>
        <taxon>Oceanospirillales</taxon>
        <taxon>Saccharospirillaceae</taxon>
        <taxon>Reinekea</taxon>
    </lineage>
</organism>
<evidence type="ECO:0000256" key="1">
    <source>
        <dbReference type="PIRNR" id="PIRNR016789"/>
    </source>
</evidence>
<keyword evidence="2" id="KW-1133">Transmembrane helix</keyword>
<name>A0ABV7WWS1_9GAMM</name>
<dbReference type="Pfam" id="PF04304">
    <property type="entry name" value="DUF454"/>
    <property type="match status" value="1"/>
</dbReference>
<gene>
    <name evidence="3" type="ORF">ACFOND_12975</name>
</gene>
<dbReference type="RefSeq" id="WP_377363224.1">
    <property type="nucleotide sequence ID" value="NZ_JBHRYN010000013.1"/>
</dbReference>
<dbReference type="Proteomes" id="UP001595710">
    <property type="component" value="Unassembled WGS sequence"/>
</dbReference>
<evidence type="ECO:0000313" key="3">
    <source>
        <dbReference type="EMBL" id="MFC3702553.1"/>
    </source>
</evidence>
<keyword evidence="2" id="KW-0812">Transmembrane</keyword>
<dbReference type="PANTHER" id="PTHR35813">
    <property type="entry name" value="INNER MEMBRANE PROTEIN YBAN"/>
    <property type="match status" value="1"/>
</dbReference>
<keyword evidence="1" id="KW-1003">Cell membrane</keyword>
<comment type="caution">
    <text evidence="3">The sequence shown here is derived from an EMBL/GenBank/DDBJ whole genome shotgun (WGS) entry which is preliminary data.</text>
</comment>
<feature type="transmembrane region" description="Helical" evidence="2">
    <location>
        <begin position="102"/>
        <end position="121"/>
    </location>
</feature>
<dbReference type="EMBL" id="JBHRYN010000013">
    <property type="protein sequence ID" value="MFC3702553.1"/>
    <property type="molecule type" value="Genomic_DNA"/>
</dbReference>
<reference evidence="4" key="1">
    <citation type="journal article" date="2019" name="Int. J. Syst. Evol. Microbiol.">
        <title>The Global Catalogue of Microorganisms (GCM) 10K type strain sequencing project: providing services to taxonomists for standard genome sequencing and annotation.</title>
        <authorList>
            <consortium name="The Broad Institute Genomics Platform"/>
            <consortium name="The Broad Institute Genome Sequencing Center for Infectious Disease"/>
            <person name="Wu L."/>
            <person name="Ma J."/>
        </authorList>
    </citation>
    <scope>NUCLEOTIDE SEQUENCE [LARGE SCALE GENOMIC DNA]</scope>
    <source>
        <strain evidence="4">CECT 8288</strain>
    </source>
</reference>
<proteinExistence type="predicted"/>
<feature type="transmembrane region" description="Helical" evidence="2">
    <location>
        <begin position="6"/>
        <end position="39"/>
    </location>
</feature>